<keyword evidence="2" id="KW-0472">Membrane</keyword>
<reference evidence="3 4" key="1">
    <citation type="submission" date="2016-07" db="EMBL/GenBank/DDBJ databases">
        <title>Whole-genome of two Shewanella species isolated from a digestive organ of sea cucumber Apostichopus japonicus Selenka 1867.</title>
        <authorList>
            <person name="Hong H.-H."/>
            <person name="Choi H."/>
            <person name="Cheon S."/>
            <person name="Oh J.-S."/>
            <person name="Lee H.-G."/>
            <person name="Park C."/>
        </authorList>
    </citation>
    <scope>NUCLEOTIDE SEQUENCE [LARGE SCALE GENOMIC DNA]</scope>
    <source>
        <strain evidence="3 4">CSB03KR</strain>
    </source>
</reference>
<keyword evidence="2" id="KW-1133">Transmembrane helix</keyword>
<feature type="transmembrane region" description="Helical" evidence="2">
    <location>
        <begin position="60"/>
        <end position="82"/>
    </location>
</feature>
<keyword evidence="2" id="KW-0812">Transmembrane</keyword>
<evidence type="ECO:0000313" key="3">
    <source>
        <dbReference type="EMBL" id="OEG75806.1"/>
    </source>
</evidence>
<feature type="compositionally biased region" description="Polar residues" evidence="1">
    <location>
        <begin position="172"/>
        <end position="183"/>
    </location>
</feature>
<evidence type="ECO:0000256" key="2">
    <source>
        <dbReference type="SAM" id="Phobius"/>
    </source>
</evidence>
<dbReference type="AlphaFoldDB" id="A0A1E5IZ72"/>
<name>A0A1E5IZ72_SHECO</name>
<evidence type="ECO:0000256" key="1">
    <source>
        <dbReference type="SAM" id="MobiDB-lite"/>
    </source>
</evidence>
<proteinExistence type="predicted"/>
<dbReference type="EMBL" id="MCBT01000001">
    <property type="protein sequence ID" value="OEG75806.1"/>
    <property type="molecule type" value="Genomic_DNA"/>
</dbReference>
<dbReference type="Proteomes" id="UP000095230">
    <property type="component" value="Unassembled WGS sequence"/>
</dbReference>
<sequence>MRADAKLSIKRQGLFHQAANRAFTATRTTVDDKHLIKFDADLRFKLETAVRQHGSRLNSLLIPCAGALFVHLVILLLMQLSWQSQTDPLLAPQSAKPVPIKAYMFSQAHLQQFDETRQAESNTLDSKVLSIDVPQVRINTPTPAMRDTGGLRSPSIDDVADVVTTEFSVAIHSSQETDNNAANRPSVPEAESLKGSMPSMSINQMTGSYLNRQRQNALEQLIAKQANRYTQPRSLSVMDSDMVELVLPQVDEFSNALSLDSRVDPNRIVKHGDTCYRIVSVATPINPYAENIGYPFKCGGDNVKQALKKALDERLTKMGVSQKSRSHPSQYLMGNV</sequence>
<evidence type="ECO:0000313" key="4">
    <source>
        <dbReference type="Proteomes" id="UP000095230"/>
    </source>
</evidence>
<organism evidence="3 4">
    <name type="scientific">Shewanella colwelliana</name>
    <name type="common">Alteromonas colwelliana</name>
    <dbReference type="NCBI Taxonomy" id="23"/>
    <lineage>
        <taxon>Bacteria</taxon>
        <taxon>Pseudomonadati</taxon>
        <taxon>Pseudomonadota</taxon>
        <taxon>Gammaproteobacteria</taxon>
        <taxon>Alteromonadales</taxon>
        <taxon>Shewanellaceae</taxon>
        <taxon>Shewanella</taxon>
    </lineage>
</organism>
<accession>A0A1E5IZ72</accession>
<dbReference type="RefSeq" id="WP_069669950.1">
    <property type="nucleotide sequence ID" value="NZ_MCBT01000001.1"/>
</dbReference>
<gene>
    <name evidence="3" type="ORF">BEL05_16415</name>
</gene>
<comment type="caution">
    <text evidence="3">The sequence shown here is derived from an EMBL/GenBank/DDBJ whole genome shotgun (WGS) entry which is preliminary data.</text>
</comment>
<feature type="region of interest" description="Disordered" evidence="1">
    <location>
        <begin position="172"/>
        <end position="198"/>
    </location>
</feature>
<dbReference type="OrthoDB" id="6272870at2"/>
<protein>
    <submittedName>
        <fullName evidence="3">Uncharacterized protein</fullName>
    </submittedName>
</protein>